<keyword evidence="2 5" id="KW-0489">Methyltransferase</keyword>
<organism evidence="6 7">
    <name type="scientific">Serpentinicella alkaliphila</name>
    <dbReference type="NCBI Taxonomy" id="1734049"/>
    <lineage>
        <taxon>Bacteria</taxon>
        <taxon>Bacillati</taxon>
        <taxon>Bacillota</taxon>
        <taxon>Clostridia</taxon>
        <taxon>Peptostreptococcales</taxon>
        <taxon>Natronincolaceae</taxon>
        <taxon>Serpentinicella</taxon>
    </lineage>
</organism>
<dbReference type="PANTHER" id="PTHR35863:SF1">
    <property type="entry name" value="COBALT-PRECORRIN-5B C(1)-METHYLTRANSFERASE"/>
    <property type="match status" value="1"/>
</dbReference>
<evidence type="ECO:0000256" key="2">
    <source>
        <dbReference type="ARBA" id="ARBA00022603"/>
    </source>
</evidence>
<dbReference type="AlphaFoldDB" id="A0A4R2TNX2"/>
<dbReference type="EMBL" id="SLYC01000005">
    <property type="protein sequence ID" value="TCQ05241.1"/>
    <property type="molecule type" value="Genomic_DNA"/>
</dbReference>
<dbReference type="PANTHER" id="PTHR35863">
    <property type="entry name" value="COBALT-PRECORRIN-5B C(1)-METHYLTRANSFERASE"/>
    <property type="match status" value="1"/>
</dbReference>
<dbReference type="HAMAP" id="MF_00787">
    <property type="entry name" value="CbiD"/>
    <property type="match status" value="1"/>
</dbReference>
<comment type="function">
    <text evidence="5">Catalyzes the methylation of C-1 in cobalt-precorrin-5B to form cobalt-precorrin-6A.</text>
</comment>
<dbReference type="Gene3D" id="3.30.2110.10">
    <property type="entry name" value="CbiD-like"/>
    <property type="match status" value="1"/>
</dbReference>
<reference evidence="6 7" key="1">
    <citation type="submission" date="2019-03" db="EMBL/GenBank/DDBJ databases">
        <title>Genomic Encyclopedia of Type Strains, Phase IV (KMG-IV): sequencing the most valuable type-strain genomes for metagenomic binning, comparative biology and taxonomic classification.</title>
        <authorList>
            <person name="Goeker M."/>
        </authorList>
    </citation>
    <scope>NUCLEOTIDE SEQUENCE [LARGE SCALE GENOMIC DNA]</scope>
    <source>
        <strain evidence="6 7">DSM 100013</strain>
    </source>
</reference>
<proteinExistence type="inferred from homology"/>
<evidence type="ECO:0000313" key="7">
    <source>
        <dbReference type="Proteomes" id="UP000295504"/>
    </source>
</evidence>
<dbReference type="Pfam" id="PF01888">
    <property type="entry name" value="CbiD"/>
    <property type="match status" value="1"/>
</dbReference>
<comment type="catalytic activity">
    <reaction evidence="5">
        <text>Co-precorrin-5B + S-adenosyl-L-methionine = Co-precorrin-6A + S-adenosyl-L-homocysteine</text>
        <dbReference type="Rhea" id="RHEA:26285"/>
        <dbReference type="ChEBI" id="CHEBI:57856"/>
        <dbReference type="ChEBI" id="CHEBI:59789"/>
        <dbReference type="ChEBI" id="CHEBI:60063"/>
        <dbReference type="ChEBI" id="CHEBI:60064"/>
        <dbReference type="EC" id="2.1.1.195"/>
    </reaction>
</comment>
<keyword evidence="3 5" id="KW-0808">Transferase</keyword>
<evidence type="ECO:0000313" key="6">
    <source>
        <dbReference type="EMBL" id="TCQ05241.1"/>
    </source>
</evidence>
<evidence type="ECO:0000256" key="5">
    <source>
        <dbReference type="HAMAP-Rule" id="MF_00787"/>
    </source>
</evidence>
<evidence type="ECO:0000256" key="4">
    <source>
        <dbReference type="ARBA" id="ARBA00022691"/>
    </source>
</evidence>
<evidence type="ECO:0000256" key="1">
    <source>
        <dbReference type="ARBA" id="ARBA00022573"/>
    </source>
</evidence>
<dbReference type="PIRSF" id="PIRSF026782">
    <property type="entry name" value="CbiD"/>
    <property type="match status" value="1"/>
</dbReference>
<comment type="similarity">
    <text evidence="5">Belongs to the CbiD family.</text>
</comment>
<accession>A0A4R2TNX2</accession>
<dbReference type="Proteomes" id="UP000295504">
    <property type="component" value="Unassembled WGS sequence"/>
</dbReference>
<comment type="caution">
    <text evidence="6">The sequence shown here is derived from an EMBL/GenBank/DDBJ whole genome shotgun (WGS) entry which is preliminary data.</text>
</comment>
<keyword evidence="7" id="KW-1185">Reference proteome</keyword>
<evidence type="ECO:0000256" key="3">
    <source>
        <dbReference type="ARBA" id="ARBA00022679"/>
    </source>
</evidence>
<gene>
    <name evidence="5" type="primary">cbiD</name>
    <name evidence="6" type="ORF">EDD79_100556</name>
</gene>
<dbReference type="SUPFAM" id="SSF111342">
    <property type="entry name" value="CbiD-like"/>
    <property type="match status" value="1"/>
</dbReference>
<sequence>MDNSKFVMKNGKKLRTGFTTGSCAAAAAKAAVYMLFNDRILEQVEIDTPKGWKLKLDVNDPVITEEYATCYIIKDAGDDPDITDGIHVYAKVRKVITKEIKIISGKGIGIVTMPGLQVKPGSPAINPIPMVMIKKEVSEVLPKGTGIEIELSIPAGEELAKKTFNPRLGIVGGLSILGTTGIVEPMSEDAIKDTLALELNYKKEVGLSSIVLVPGNYGEVFSKTWLNIKEDKIVKISNYLGFALEKCSELGFKRVILAGHIGKLVKPAGGIFYTHSRVSDTRMEILVAYLGIMGCPQHKLVQIMECRTTEEAIQIIESEDFEDIYITLVDKCALRCEEYVFGSLSIGVAMFSMKKLLAKSNKVDSIMEVLAHE</sequence>
<dbReference type="NCBIfam" id="TIGR00312">
    <property type="entry name" value="cbiD"/>
    <property type="match status" value="1"/>
</dbReference>
<name>A0A4R2TNX2_9FIRM</name>
<keyword evidence="1 5" id="KW-0169">Cobalamin biosynthesis</keyword>
<comment type="pathway">
    <text evidence="5">Cofactor biosynthesis; adenosylcobalamin biosynthesis; cob(II)yrinate a,c-diamide from sirohydrochlorin (anaerobic route): step 6/10.</text>
</comment>
<keyword evidence="4 5" id="KW-0949">S-adenosyl-L-methionine</keyword>
<dbReference type="GO" id="GO:0019251">
    <property type="term" value="P:anaerobic cobalamin biosynthetic process"/>
    <property type="evidence" value="ECO:0007669"/>
    <property type="project" value="UniProtKB-UniRule"/>
</dbReference>
<dbReference type="InterPro" id="IPR036074">
    <property type="entry name" value="CbiD_sf"/>
</dbReference>
<dbReference type="GO" id="GO:0032259">
    <property type="term" value="P:methylation"/>
    <property type="evidence" value="ECO:0007669"/>
    <property type="project" value="UniProtKB-KW"/>
</dbReference>
<dbReference type="EC" id="2.1.1.195" evidence="5"/>
<dbReference type="InterPro" id="IPR002748">
    <property type="entry name" value="CbiD"/>
</dbReference>
<dbReference type="UniPathway" id="UPA00148">
    <property type="reaction ID" value="UER00227"/>
</dbReference>
<dbReference type="GO" id="GO:0043780">
    <property type="term" value="F:cobalt-precorrin-5B C1-methyltransferase activity"/>
    <property type="evidence" value="ECO:0007669"/>
    <property type="project" value="RHEA"/>
</dbReference>
<dbReference type="RefSeq" id="WP_207667839.1">
    <property type="nucleotide sequence ID" value="NZ_CP058648.1"/>
</dbReference>
<protein>
    <recommendedName>
        <fullName evidence="5">Cobalt-precorrin-5B C(1)-methyltransferase</fullName>
        <ecNumber evidence="5">2.1.1.195</ecNumber>
    </recommendedName>
    <alternativeName>
        <fullName evidence="5">Cobalt-precorrin-6A synthase</fullName>
    </alternativeName>
</protein>